<feature type="chain" id="PRO_5045387739" evidence="1">
    <location>
        <begin position="24"/>
        <end position="251"/>
    </location>
</feature>
<proteinExistence type="predicted"/>
<dbReference type="Proteomes" id="UP001181355">
    <property type="component" value="Chromosome"/>
</dbReference>
<keyword evidence="3" id="KW-1185">Reference proteome</keyword>
<gene>
    <name evidence="2" type="ORF">RF679_04435</name>
</gene>
<protein>
    <submittedName>
        <fullName evidence="2">Uncharacterized protein</fullName>
    </submittedName>
</protein>
<dbReference type="RefSeq" id="WP_309483012.1">
    <property type="nucleotide sequence ID" value="NZ_CP133720.1"/>
</dbReference>
<feature type="signal peptide" evidence="1">
    <location>
        <begin position="1"/>
        <end position="23"/>
    </location>
</feature>
<name>A0ABY9RJZ1_9BURK</name>
<evidence type="ECO:0000313" key="3">
    <source>
        <dbReference type="Proteomes" id="UP001181355"/>
    </source>
</evidence>
<evidence type="ECO:0000256" key="1">
    <source>
        <dbReference type="SAM" id="SignalP"/>
    </source>
</evidence>
<organism evidence="2 3">
    <name type="scientific">Undibacterium cyanobacteriorum</name>
    <dbReference type="NCBI Taxonomy" id="3073561"/>
    <lineage>
        <taxon>Bacteria</taxon>
        <taxon>Pseudomonadati</taxon>
        <taxon>Pseudomonadota</taxon>
        <taxon>Betaproteobacteria</taxon>
        <taxon>Burkholderiales</taxon>
        <taxon>Oxalobacteraceae</taxon>
        <taxon>Undibacterium</taxon>
    </lineage>
</organism>
<evidence type="ECO:0000313" key="2">
    <source>
        <dbReference type="EMBL" id="WMW81533.1"/>
    </source>
</evidence>
<reference evidence="2" key="1">
    <citation type="submission" date="2023-09" db="EMBL/GenBank/DDBJ databases">
        <title>Undibacterium sp. 20NA77.5 isolated from freshwater.</title>
        <authorList>
            <person name="Le V."/>
            <person name="Ko S.-R."/>
            <person name="Ahn C.-Y."/>
            <person name="Oh H.-M."/>
        </authorList>
    </citation>
    <scope>NUCLEOTIDE SEQUENCE</scope>
    <source>
        <strain evidence="2">20NA77.5</strain>
    </source>
</reference>
<keyword evidence="1" id="KW-0732">Signal</keyword>
<sequence length="251" mass="26980">MMKFTLTSMAFAVALITCASADAKTQASTNLKESPNNPTANAAALTNATASREPQGLRNAAEQGLRTVIAELTRDLKAGNLPNDFPIEINDLSELKSAKLGIGFEIHTIQPQTLLAGNRPMEQMVSGTGIWNFVITINNHPVALLEMEKSYGKWTVNGIGGAKLAQDVQNAAQTHSGKDAFRFVRIYQATADFMEVKDSNSKARYVPLIAARETLKMAPAPATNASNLSDGSDLLPSLQNTVRANIARLPR</sequence>
<dbReference type="EMBL" id="CP133720">
    <property type="protein sequence ID" value="WMW81533.1"/>
    <property type="molecule type" value="Genomic_DNA"/>
</dbReference>
<accession>A0ABY9RJZ1</accession>